<reference evidence="2" key="1">
    <citation type="submission" date="2020-08" db="EMBL/GenBank/DDBJ databases">
        <title>Multicomponent nature underlies the extraordinary mechanical properties of spider dragline silk.</title>
        <authorList>
            <person name="Kono N."/>
            <person name="Nakamura H."/>
            <person name="Mori M."/>
            <person name="Yoshida Y."/>
            <person name="Ohtoshi R."/>
            <person name="Malay A.D."/>
            <person name="Moran D.A.P."/>
            <person name="Tomita M."/>
            <person name="Numata K."/>
            <person name="Arakawa K."/>
        </authorList>
    </citation>
    <scope>NUCLEOTIDE SEQUENCE</scope>
</reference>
<name>A0A8X6PSS6_NEPPI</name>
<proteinExistence type="predicted"/>
<dbReference type="EMBL" id="BMAW01024300">
    <property type="protein sequence ID" value="GFT87353.1"/>
    <property type="molecule type" value="Genomic_DNA"/>
</dbReference>
<keyword evidence="1" id="KW-0472">Membrane</keyword>
<evidence type="ECO:0000313" key="2">
    <source>
        <dbReference type="EMBL" id="GFT87353.1"/>
    </source>
</evidence>
<keyword evidence="1" id="KW-0812">Transmembrane</keyword>
<dbReference type="Proteomes" id="UP000887013">
    <property type="component" value="Unassembled WGS sequence"/>
</dbReference>
<accession>A0A8X6PSS6</accession>
<evidence type="ECO:0000313" key="3">
    <source>
        <dbReference type="Proteomes" id="UP000887013"/>
    </source>
</evidence>
<feature type="transmembrane region" description="Helical" evidence="1">
    <location>
        <begin position="25"/>
        <end position="45"/>
    </location>
</feature>
<protein>
    <submittedName>
        <fullName evidence="2">Uncharacterized protein</fullName>
    </submittedName>
</protein>
<comment type="caution">
    <text evidence="2">The sequence shown here is derived from an EMBL/GenBank/DDBJ whole genome shotgun (WGS) entry which is preliminary data.</text>
</comment>
<gene>
    <name evidence="2" type="ORF">NPIL_300061</name>
</gene>
<organism evidence="2 3">
    <name type="scientific">Nephila pilipes</name>
    <name type="common">Giant wood spider</name>
    <name type="synonym">Nephila maculata</name>
    <dbReference type="NCBI Taxonomy" id="299642"/>
    <lineage>
        <taxon>Eukaryota</taxon>
        <taxon>Metazoa</taxon>
        <taxon>Ecdysozoa</taxon>
        <taxon>Arthropoda</taxon>
        <taxon>Chelicerata</taxon>
        <taxon>Arachnida</taxon>
        <taxon>Araneae</taxon>
        <taxon>Araneomorphae</taxon>
        <taxon>Entelegynae</taxon>
        <taxon>Araneoidea</taxon>
        <taxon>Nephilidae</taxon>
        <taxon>Nephila</taxon>
    </lineage>
</organism>
<evidence type="ECO:0000256" key="1">
    <source>
        <dbReference type="SAM" id="Phobius"/>
    </source>
</evidence>
<keyword evidence="3" id="KW-1185">Reference proteome</keyword>
<dbReference type="AlphaFoldDB" id="A0A8X6PSS6"/>
<keyword evidence="1" id="KW-1133">Transmembrane helix</keyword>
<sequence length="67" mass="7618">MFVLLSNNTDQLNLLFRRIKSFMKLGTMAFIHLFFNLFAFIIFLGSSAVPGTYTFAYAEYCCGVSNT</sequence>